<dbReference type="RefSeq" id="WP_273678678.1">
    <property type="nucleotide sequence ID" value="NZ_JAQQXQ010000010.1"/>
</dbReference>
<dbReference type="PANTHER" id="PTHR11785:SF512">
    <property type="entry name" value="SOBREMESA, ISOFORM B"/>
    <property type="match status" value="1"/>
</dbReference>
<keyword evidence="7" id="KW-1185">Reference proteome</keyword>
<feature type="transmembrane region" description="Helical" evidence="5">
    <location>
        <begin position="15"/>
        <end position="34"/>
    </location>
</feature>
<feature type="transmembrane region" description="Helical" evidence="5">
    <location>
        <begin position="130"/>
        <end position="150"/>
    </location>
</feature>
<dbReference type="InterPro" id="IPR050598">
    <property type="entry name" value="AminoAcid_Transporter"/>
</dbReference>
<dbReference type="Pfam" id="PF13520">
    <property type="entry name" value="AA_permease_2"/>
    <property type="match status" value="1"/>
</dbReference>
<dbReference type="PANTHER" id="PTHR11785">
    <property type="entry name" value="AMINO ACID TRANSPORTER"/>
    <property type="match status" value="1"/>
</dbReference>
<feature type="transmembrane region" description="Helical" evidence="5">
    <location>
        <begin position="394"/>
        <end position="415"/>
    </location>
</feature>
<name>A0ABT5JRS8_9SPHN</name>
<keyword evidence="4 5" id="KW-0472">Membrane</keyword>
<feature type="transmembrane region" description="Helical" evidence="5">
    <location>
        <begin position="102"/>
        <end position="124"/>
    </location>
</feature>
<dbReference type="EMBL" id="JAQQXQ010000010">
    <property type="protein sequence ID" value="MDC8755465.1"/>
    <property type="molecule type" value="Genomic_DNA"/>
</dbReference>
<evidence type="ECO:0000256" key="4">
    <source>
        <dbReference type="ARBA" id="ARBA00023136"/>
    </source>
</evidence>
<dbReference type="InterPro" id="IPR002293">
    <property type="entry name" value="AA/rel_permease1"/>
</dbReference>
<evidence type="ECO:0000313" key="6">
    <source>
        <dbReference type="EMBL" id="MDC8755465.1"/>
    </source>
</evidence>
<reference evidence="6 7" key="1">
    <citation type="submission" date="2022-10" db="EMBL/GenBank/DDBJ databases">
        <title>Erythrobacter sp. sf7 Genome sequencing.</title>
        <authorList>
            <person name="Park S."/>
        </authorList>
    </citation>
    <scope>NUCLEOTIDE SEQUENCE [LARGE SCALE GENOMIC DNA]</scope>
    <source>
        <strain evidence="7">sf7</strain>
    </source>
</reference>
<evidence type="ECO:0000256" key="3">
    <source>
        <dbReference type="ARBA" id="ARBA00022989"/>
    </source>
</evidence>
<evidence type="ECO:0000256" key="5">
    <source>
        <dbReference type="SAM" id="Phobius"/>
    </source>
</evidence>
<evidence type="ECO:0000256" key="2">
    <source>
        <dbReference type="ARBA" id="ARBA00022692"/>
    </source>
</evidence>
<keyword evidence="2 5" id="KW-0812">Transmembrane</keyword>
<evidence type="ECO:0000256" key="1">
    <source>
        <dbReference type="ARBA" id="ARBA00004141"/>
    </source>
</evidence>
<dbReference type="Proteomes" id="UP001216558">
    <property type="component" value="Unassembled WGS sequence"/>
</dbReference>
<comment type="subcellular location">
    <subcellularLocation>
        <location evidence="1">Membrane</location>
        <topology evidence="1">Multi-pass membrane protein</topology>
    </subcellularLocation>
</comment>
<feature type="transmembrane region" description="Helical" evidence="5">
    <location>
        <begin position="157"/>
        <end position="178"/>
    </location>
</feature>
<feature type="transmembrane region" description="Helical" evidence="5">
    <location>
        <begin position="421"/>
        <end position="439"/>
    </location>
</feature>
<feature type="transmembrane region" description="Helical" evidence="5">
    <location>
        <begin position="289"/>
        <end position="314"/>
    </location>
</feature>
<feature type="transmembrane region" description="Helical" evidence="5">
    <location>
        <begin position="46"/>
        <end position="68"/>
    </location>
</feature>
<dbReference type="PIRSF" id="PIRSF006060">
    <property type="entry name" value="AA_transporter"/>
    <property type="match status" value="1"/>
</dbReference>
<protein>
    <submittedName>
        <fullName evidence="6">APC family permease</fullName>
    </submittedName>
</protein>
<feature type="transmembrane region" description="Helical" evidence="5">
    <location>
        <begin position="335"/>
        <end position="357"/>
    </location>
</feature>
<sequence length="450" mass="46831">MSSSPPASGALQKRLGLPFGIAIMAGSVVGAGILRTPGVVANEVPLFWAAMLVWLLGGIYVLLSVNVASELTTALPRAGGIYVPVHEAFGDGMGLLAGWSIWAGYAAGGAALALAFAEFLTFAIPAAGDFTVPIAVCALLLVTGFNWLGVEEGRISNIIALTLKLLLLGGVIIAAFALESPAQSGVGSAASSVSPGEAAIGWVAFITALQIVLGAYDGWQGPSFFAEEDKDPARNIPRAFFTSAFMLLAIYLAINLCVFTVLDIDTLRGSDLPVAVLIEMLLGPVGTKVTGIAAAIMALLTLNALVMTHPRILYGMARDGLFIRSAMLVNRGGTPWVAMLIGTAVAVPMIMSGAYVFVFKIQVATGIFAGVLYNASYFALRAKRPHMERPFRAIGQPVLPGLILAITIALFAAIVGADPVSGLWVAGLIGICLPVGIHLERERRKAAFAV</sequence>
<comment type="caution">
    <text evidence="6">The sequence shown here is derived from an EMBL/GenBank/DDBJ whole genome shotgun (WGS) entry which is preliminary data.</text>
</comment>
<keyword evidence="3 5" id="KW-1133">Transmembrane helix</keyword>
<dbReference type="Gene3D" id="1.20.1740.10">
    <property type="entry name" value="Amino acid/polyamine transporter I"/>
    <property type="match status" value="1"/>
</dbReference>
<proteinExistence type="predicted"/>
<organism evidence="6 7">
    <name type="scientific">Erythrobacter fulvus</name>
    <dbReference type="NCBI Taxonomy" id="2987523"/>
    <lineage>
        <taxon>Bacteria</taxon>
        <taxon>Pseudomonadati</taxon>
        <taxon>Pseudomonadota</taxon>
        <taxon>Alphaproteobacteria</taxon>
        <taxon>Sphingomonadales</taxon>
        <taxon>Erythrobacteraceae</taxon>
        <taxon>Erythrobacter/Porphyrobacter group</taxon>
        <taxon>Erythrobacter</taxon>
    </lineage>
</organism>
<feature type="transmembrane region" description="Helical" evidence="5">
    <location>
        <begin position="198"/>
        <end position="219"/>
    </location>
</feature>
<gene>
    <name evidence="6" type="ORF">OIK40_12520</name>
</gene>
<feature type="transmembrane region" description="Helical" evidence="5">
    <location>
        <begin position="240"/>
        <end position="262"/>
    </location>
</feature>
<feature type="transmembrane region" description="Helical" evidence="5">
    <location>
        <begin position="363"/>
        <end position="382"/>
    </location>
</feature>
<evidence type="ECO:0000313" key="7">
    <source>
        <dbReference type="Proteomes" id="UP001216558"/>
    </source>
</evidence>
<accession>A0ABT5JRS8</accession>